<dbReference type="Pfam" id="PF08402">
    <property type="entry name" value="TOBE_2"/>
    <property type="match status" value="1"/>
</dbReference>
<gene>
    <name evidence="2" type="ORF">C8N45_106163</name>
</gene>
<feature type="domain" description="Transport-associated OB type 2" evidence="1">
    <location>
        <begin position="19"/>
        <end position="88"/>
    </location>
</feature>
<dbReference type="SUPFAM" id="SSF50331">
    <property type="entry name" value="MOP-like"/>
    <property type="match status" value="1"/>
</dbReference>
<dbReference type="InterPro" id="IPR012340">
    <property type="entry name" value="NA-bd_OB-fold"/>
</dbReference>
<dbReference type="GO" id="GO:0005524">
    <property type="term" value="F:ATP binding"/>
    <property type="evidence" value="ECO:0007669"/>
    <property type="project" value="InterPro"/>
</dbReference>
<dbReference type="GO" id="GO:0043190">
    <property type="term" value="C:ATP-binding cassette (ABC) transporter complex"/>
    <property type="evidence" value="ECO:0007669"/>
    <property type="project" value="InterPro"/>
</dbReference>
<dbReference type="InterPro" id="IPR008995">
    <property type="entry name" value="Mo/tungstate-bd_C_term_dom"/>
</dbReference>
<proteinExistence type="predicted"/>
<dbReference type="AlphaFoldDB" id="A0A2T6KG25"/>
<dbReference type="Gene3D" id="2.40.50.140">
    <property type="entry name" value="Nucleic acid-binding proteins"/>
    <property type="match status" value="1"/>
</dbReference>
<accession>A0A2T6KG25</accession>
<evidence type="ECO:0000313" key="3">
    <source>
        <dbReference type="Proteomes" id="UP000244523"/>
    </source>
</evidence>
<name>A0A2T6KG25_9RHOB</name>
<sequence length="88" mass="9841">MNLFEGEIAKELGADKAYGIRPEHVELSATEGKWPGAVRHVERLGADNTMHLSNDRLGNFLARVEGHRTFQPGEAVFATPKPERVIRF</sequence>
<dbReference type="Gene3D" id="2.40.50.100">
    <property type="match status" value="1"/>
</dbReference>
<protein>
    <submittedName>
        <fullName evidence="2">TOBE domain-containing protein</fullName>
    </submittedName>
</protein>
<dbReference type="EMBL" id="QBUD01000006">
    <property type="protein sequence ID" value="PUB14289.1"/>
    <property type="molecule type" value="Genomic_DNA"/>
</dbReference>
<dbReference type="GO" id="GO:0022857">
    <property type="term" value="F:transmembrane transporter activity"/>
    <property type="evidence" value="ECO:0007669"/>
    <property type="project" value="InterPro"/>
</dbReference>
<dbReference type="InterPro" id="IPR013611">
    <property type="entry name" value="Transp-assoc_OB_typ2"/>
</dbReference>
<keyword evidence="3" id="KW-1185">Reference proteome</keyword>
<dbReference type="Proteomes" id="UP000244523">
    <property type="component" value="Unassembled WGS sequence"/>
</dbReference>
<evidence type="ECO:0000313" key="2">
    <source>
        <dbReference type="EMBL" id="PUB14289.1"/>
    </source>
</evidence>
<evidence type="ECO:0000259" key="1">
    <source>
        <dbReference type="Pfam" id="PF08402"/>
    </source>
</evidence>
<organism evidence="2 3">
    <name type="scientific">Yoonia sediminilitoris</name>
    <dbReference type="NCBI Taxonomy" id="1286148"/>
    <lineage>
        <taxon>Bacteria</taxon>
        <taxon>Pseudomonadati</taxon>
        <taxon>Pseudomonadota</taxon>
        <taxon>Alphaproteobacteria</taxon>
        <taxon>Rhodobacterales</taxon>
        <taxon>Paracoccaceae</taxon>
        <taxon>Yoonia</taxon>
    </lineage>
</organism>
<comment type="caution">
    <text evidence="2">The sequence shown here is derived from an EMBL/GenBank/DDBJ whole genome shotgun (WGS) entry which is preliminary data.</text>
</comment>
<reference evidence="2 3" key="1">
    <citation type="submission" date="2018-04" db="EMBL/GenBank/DDBJ databases">
        <title>Genomic Encyclopedia of Archaeal and Bacterial Type Strains, Phase II (KMG-II): from individual species to whole genera.</title>
        <authorList>
            <person name="Goeker M."/>
        </authorList>
    </citation>
    <scope>NUCLEOTIDE SEQUENCE [LARGE SCALE GENOMIC DNA]</scope>
    <source>
        <strain evidence="2 3">DSM 29955</strain>
    </source>
</reference>